<dbReference type="SMART" id="SM01045">
    <property type="entry name" value="BURP"/>
    <property type="match status" value="1"/>
</dbReference>
<evidence type="ECO:0000259" key="4">
    <source>
        <dbReference type="PROSITE" id="PS51277"/>
    </source>
</evidence>
<feature type="chain" id="PRO_5044748690" description="BURP domain-containing protein" evidence="3">
    <location>
        <begin position="20"/>
        <end position="626"/>
    </location>
</feature>
<comment type="caution">
    <text evidence="5">The sequence shown here is derived from an EMBL/GenBank/DDBJ whole genome shotgun (WGS) entry which is preliminary data.</text>
</comment>
<name>A0ABD0TUR3_DENTH</name>
<organism evidence="5 6">
    <name type="scientific">Dendrobium thyrsiflorum</name>
    <name type="common">Pinecone-like raceme dendrobium</name>
    <name type="synonym">Orchid</name>
    <dbReference type="NCBI Taxonomy" id="117978"/>
    <lineage>
        <taxon>Eukaryota</taxon>
        <taxon>Viridiplantae</taxon>
        <taxon>Streptophyta</taxon>
        <taxon>Embryophyta</taxon>
        <taxon>Tracheophyta</taxon>
        <taxon>Spermatophyta</taxon>
        <taxon>Magnoliopsida</taxon>
        <taxon>Liliopsida</taxon>
        <taxon>Asparagales</taxon>
        <taxon>Orchidaceae</taxon>
        <taxon>Epidendroideae</taxon>
        <taxon>Malaxideae</taxon>
        <taxon>Dendrobiinae</taxon>
        <taxon>Dendrobium</taxon>
    </lineage>
</organism>
<evidence type="ECO:0000256" key="2">
    <source>
        <dbReference type="ARBA" id="ARBA00023180"/>
    </source>
</evidence>
<sequence length="626" mass="67589">MDWFTILLILISISLSVAADAVTSPAPEKSSLNPFTEKAALLRYWNRKVPNSSPYPAFFVSKLTPLSISNAAKFSTLAASDPFKLSSTLPAFCSAAALICTAELTPSLASHPGDSAFSSYDNSNFTNYGTDAGGRVSSFKNYFGNETPLSTFRRYGHSSGGHNDTFATYGPRGNIVGANFTSYGTSSAGGFDKFNSYSNSSNIPVLGFNNYATEGTGRQTEFKHYSDDSNVGQQLFSGYGKRGSGATSDFASYAHKYSNIIESGFANYGENGGGVTDNFKSYSVNANIPDNHFQSYGSGALAGIERFNTYREQSNIGDDSFASYHKGGNYGSVEFTNYGNESSGSDAFKGYGENSTNGQITFKSYFEDNTTFKSYAKTGIDFKSYHNSSSAQIHTALRHPGLKQWVVEPGKFFRESSLKKGTVMPMPDIQDRTPPRSFLPRSIAGNIPLSASAVAEIFKFPPGTTMEKAVASTVADCERSPSRGETKRCATSAEDMIDFAVSVLGSDVEVRSTANTDGSQENILIGDVKGLNGGNVTQSVSCHQSLFPYLVYYCHSVPRVRLYEAEILAVDSGEKINHGIAICHIDTSDWSPTHGAFVALGPGPGKIEVCHWIFEGDMTWTVRDRA</sequence>
<dbReference type="PANTHER" id="PTHR31458">
    <property type="entry name" value="POLYGALACTURONASE 1 BETA-LIKE PROTEIN 2"/>
    <property type="match status" value="1"/>
</dbReference>
<evidence type="ECO:0000256" key="3">
    <source>
        <dbReference type="SAM" id="SignalP"/>
    </source>
</evidence>
<keyword evidence="6" id="KW-1185">Reference proteome</keyword>
<dbReference type="InterPro" id="IPR051897">
    <property type="entry name" value="PG-associated_BURP"/>
</dbReference>
<feature type="signal peptide" evidence="3">
    <location>
        <begin position="1"/>
        <end position="19"/>
    </location>
</feature>
<dbReference type="InterPro" id="IPR004873">
    <property type="entry name" value="BURP_dom"/>
</dbReference>
<dbReference type="Pfam" id="PF03181">
    <property type="entry name" value="BURP"/>
    <property type="match status" value="1"/>
</dbReference>
<dbReference type="Proteomes" id="UP001552299">
    <property type="component" value="Unassembled WGS sequence"/>
</dbReference>
<keyword evidence="1 3" id="KW-0732">Signal</keyword>
<dbReference type="PANTHER" id="PTHR31458:SF2">
    <property type="entry name" value="POLYGALACTURONASE 1 BETA-LIKE PROTEIN 2"/>
    <property type="match status" value="1"/>
</dbReference>
<dbReference type="EMBL" id="JANQDX010000020">
    <property type="protein sequence ID" value="KAL0903401.1"/>
    <property type="molecule type" value="Genomic_DNA"/>
</dbReference>
<keyword evidence="2" id="KW-0325">Glycoprotein</keyword>
<dbReference type="PROSITE" id="PS51277">
    <property type="entry name" value="BURP"/>
    <property type="match status" value="1"/>
</dbReference>
<evidence type="ECO:0000256" key="1">
    <source>
        <dbReference type="ARBA" id="ARBA00022729"/>
    </source>
</evidence>
<gene>
    <name evidence="5" type="ORF">M5K25_027777</name>
</gene>
<evidence type="ECO:0000313" key="6">
    <source>
        <dbReference type="Proteomes" id="UP001552299"/>
    </source>
</evidence>
<evidence type="ECO:0000313" key="5">
    <source>
        <dbReference type="EMBL" id="KAL0903401.1"/>
    </source>
</evidence>
<accession>A0ABD0TUR3</accession>
<proteinExistence type="predicted"/>
<protein>
    <recommendedName>
        <fullName evidence="4">BURP domain-containing protein</fullName>
    </recommendedName>
</protein>
<dbReference type="AlphaFoldDB" id="A0ABD0TUR3"/>
<feature type="domain" description="BURP" evidence="4">
    <location>
        <begin position="412"/>
        <end position="623"/>
    </location>
</feature>
<reference evidence="5 6" key="1">
    <citation type="journal article" date="2024" name="Plant Biotechnol. J.">
        <title>Dendrobium thyrsiflorum genome and its molecular insights into genes involved in important horticultural traits.</title>
        <authorList>
            <person name="Chen B."/>
            <person name="Wang J.Y."/>
            <person name="Zheng P.J."/>
            <person name="Li K.L."/>
            <person name="Liang Y.M."/>
            <person name="Chen X.F."/>
            <person name="Zhang C."/>
            <person name="Zhao X."/>
            <person name="He X."/>
            <person name="Zhang G.Q."/>
            <person name="Liu Z.J."/>
            <person name="Xu Q."/>
        </authorList>
    </citation>
    <scope>NUCLEOTIDE SEQUENCE [LARGE SCALE GENOMIC DNA]</scope>
    <source>
        <strain evidence="5">GZMU011</strain>
    </source>
</reference>